<sequence>MGKLSVIAFLVILLLLDSTFAAYNNGGYNGNLNNGYATTTPKSSFINGIKNFFGRSQTTMTTKRPHYTTPYNYNRQNDVRQKTTTTKTGIFNRISNIFG</sequence>
<organism evidence="2 3">
    <name type="scientific">Acrobeloides nanus</name>
    <dbReference type="NCBI Taxonomy" id="290746"/>
    <lineage>
        <taxon>Eukaryota</taxon>
        <taxon>Metazoa</taxon>
        <taxon>Ecdysozoa</taxon>
        <taxon>Nematoda</taxon>
        <taxon>Chromadorea</taxon>
        <taxon>Rhabditida</taxon>
        <taxon>Tylenchina</taxon>
        <taxon>Cephalobomorpha</taxon>
        <taxon>Cephaloboidea</taxon>
        <taxon>Cephalobidae</taxon>
        <taxon>Acrobeloides</taxon>
    </lineage>
</organism>
<dbReference type="WBParaSite" id="ACRNAN_scaffold3290.g12150.t1">
    <property type="protein sequence ID" value="ACRNAN_scaffold3290.g12150.t1"/>
    <property type="gene ID" value="ACRNAN_scaffold3290.g12150"/>
</dbReference>
<feature type="chain" id="PRO_5037288209" evidence="1">
    <location>
        <begin position="22"/>
        <end position="99"/>
    </location>
</feature>
<accession>A0A914DNQ0</accession>
<evidence type="ECO:0000313" key="3">
    <source>
        <dbReference type="WBParaSite" id="ACRNAN_scaffold3290.g12150.t1"/>
    </source>
</evidence>
<name>A0A914DNQ0_9BILA</name>
<feature type="signal peptide" evidence="1">
    <location>
        <begin position="1"/>
        <end position="21"/>
    </location>
</feature>
<dbReference type="AlphaFoldDB" id="A0A914DNQ0"/>
<evidence type="ECO:0000313" key="2">
    <source>
        <dbReference type="Proteomes" id="UP000887540"/>
    </source>
</evidence>
<protein>
    <submittedName>
        <fullName evidence="3">Uncharacterized protein</fullName>
    </submittedName>
</protein>
<proteinExistence type="predicted"/>
<keyword evidence="1" id="KW-0732">Signal</keyword>
<evidence type="ECO:0000256" key="1">
    <source>
        <dbReference type="SAM" id="SignalP"/>
    </source>
</evidence>
<keyword evidence="2" id="KW-1185">Reference proteome</keyword>
<reference evidence="3" key="1">
    <citation type="submission" date="2022-11" db="UniProtKB">
        <authorList>
            <consortium name="WormBaseParasite"/>
        </authorList>
    </citation>
    <scope>IDENTIFICATION</scope>
</reference>
<dbReference type="Proteomes" id="UP000887540">
    <property type="component" value="Unplaced"/>
</dbReference>